<keyword evidence="3" id="KW-1185">Reference proteome</keyword>
<evidence type="ECO:0000313" key="2">
    <source>
        <dbReference type="EMBL" id="KZV32877.1"/>
    </source>
</evidence>
<dbReference type="Proteomes" id="UP000250235">
    <property type="component" value="Unassembled WGS sequence"/>
</dbReference>
<protein>
    <submittedName>
        <fullName evidence="2">Interferon-induced guanylate-binding protein 2-like</fullName>
    </submittedName>
</protein>
<sequence length="238" mass="26668">METSRGESAVRNQARAMLNQLEHVGYQQMKRSAKDDATSCWRFSRWISDDDVIGDVIIFSRCFERAVARISSSRSYSESSRNAKISSRSVLSNQTQEDKYFFDEEDSGEAIGEPDASNSSIQSIKQEVAKRNSRSDIPAAKQLTIYESCMTTAELNSNGESDKKPAKEKDTIEALNSFGSYPTGRISTEAIYIRAVLLKKVNERDEVGHCEAIAEIMSIAQCTNRGKNEEIDEAIDRH</sequence>
<dbReference type="EMBL" id="KV006338">
    <property type="protein sequence ID" value="KZV32877.1"/>
    <property type="molecule type" value="Genomic_DNA"/>
</dbReference>
<reference evidence="2 3" key="1">
    <citation type="journal article" date="2015" name="Proc. Natl. Acad. Sci. U.S.A.">
        <title>The resurrection genome of Boea hygrometrica: A blueprint for survival of dehydration.</title>
        <authorList>
            <person name="Xiao L."/>
            <person name="Yang G."/>
            <person name="Zhang L."/>
            <person name="Yang X."/>
            <person name="Zhao S."/>
            <person name="Ji Z."/>
            <person name="Zhou Q."/>
            <person name="Hu M."/>
            <person name="Wang Y."/>
            <person name="Chen M."/>
            <person name="Xu Y."/>
            <person name="Jin H."/>
            <person name="Xiao X."/>
            <person name="Hu G."/>
            <person name="Bao F."/>
            <person name="Hu Y."/>
            <person name="Wan P."/>
            <person name="Li L."/>
            <person name="Deng X."/>
            <person name="Kuang T."/>
            <person name="Xiang C."/>
            <person name="Zhu J.K."/>
            <person name="Oliver M.J."/>
            <person name="He Y."/>
        </authorList>
    </citation>
    <scope>NUCLEOTIDE SEQUENCE [LARGE SCALE GENOMIC DNA]</scope>
    <source>
        <strain evidence="3">cv. XS01</strain>
    </source>
</reference>
<feature type="compositionally biased region" description="Polar residues" evidence="1">
    <location>
        <begin position="116"/>
        <end position="125"/>
    </location>
</feature>
<accession>A0A2Z7BFS6</accession>
<evidence type="ECO:0000313" key="3">
    <source>
        <dbReference type="Proteomes" id="UP000250235"/>
    </source>
</evidence>
<name>A0A2Z7BFS6_9LAMI</name>
<dbReference type="AlphaFoldDB" id="A0A2Z7BFS6"/>
<proteinExistence type="predicted"/>
<evidence type="ECO:0000256" key="1">
    <source>
        <dbReference type="SAM" id="MobiDB-lite"/>
    </source>
</evidence>
<gene>
    <name evidence="2" type="ORF">F511_26962</name>
</gene>
<organism evidence="2 3">
    <name type="scientific">Dorcoceras hygrometricum</name>
    <dbReference type="NCBI Taxonomy" id="472368"/>
    <lineage>
        <taxon>Eukaryota</taxon>
        <taxon>Viridiplantae</taxon>
        <taxon>Streptophyta</taxon>
        <taxon>Embryophyta</taxon>
        <taxon>Tracheophyta</taxon>
        <taxon>Spermatophyta</taxon>
        <taxon>Magnoliopsida</taxon>
        <taxon>eudicotyledons</taxon>
        <taxon>Gunneridae</taxon>
        <taxon>Pentapetalae</taxon>
        <taxon>asterids</taxon>
        <taxon>lamiids</taxon>
        <taxon>Lamiales</taxon>
        <taxon>Gesneriaceae</taxon>
        <taxon>Didymocarpoideae</taxon>
        <taxon>Trichosporeae</taxon>
        <taxon>Loxocarpinae</taxon>
        <taxon>Dorcoceras</taxon>
    </lineage>
</organism>
<feature type="region of interest" description="Disordered" evidence="1">
    <location>
        <begin position="106"/>
        <end position="135"/>
    </location>
</feature>